<proteinExistence type="inferred from homology"/>
<evidence type="ECO:0000256" key="4">
    <source>
        <dbReference type="ARBA" id="ARBA00022692"/>
    </source>
</evidence>
<comment type="function">
    <text evidence="11">May play a role in anterograde transport of membrane proteins from the endoplasmic reticulum to the Golgi.</text>
</comment>
<dbReference type="InterPro" id="IPR008417">
    <property type="entry name" value="BAP29/BAP31"/>
</dbReference>
<keyword evidence="3 11" id="KW-0813">Transport</keyword>
<evidence type="ECO:0000256" key="3">
    <source>
        <dbReference type="ARBA" id="ARBA00022448"/>
    </source>
</evidence>
<dbReference type="eggNOG" id="KOG1962">
    <property type="taxonomic scope" value="Eukaryota"/>
</dbReference>
<sequence>MIQLLFLVLVAEAAVAAVLLFKTPLRKLAVMGIDRLKRGRRAPVAVKTVAGVVLALLASTLYSMAEISGRAGGDPESGGGGGGASLSPTDQVLFSRHLLEASLMGYSLFLALVIDRLHQYIRELRGLKKNVEAVTKHNKMLEEAKHGRSEETKKYQEEIGALNEDMKKLKLQVQEKTEEVHVAEDKALAIRKQSESLLLEYDRLLEDNQHLREQLQSIDHRLSRYSLFLALVIDRLHQYIRELRGLKKNVEAVTKHNKMLEEAKHGRSEETKKYQEEIGALNEDMKKLKLQVQEKTEEVHVAEDKALAIRKQSESLLLEYDRLLEDNQHLREQLQSIDHRLSSPK</sequence>
<evidence type="ECO:0000256" key="12">
    <source>
        <dbReference type="SAM" id="Coils"/>
    </source>
</evidence>
<keyword evidence="7 11" id="KW-0653">Protein transport</keyword>
<feature type="coiled-coil region" evidence="12">
    <location>
        <begin position="117"/>
        <end position="340"/>
    </location>
</feature>
<keyword evidence="5" id="KW-0053">Apoptosis</keyword>
<dbReference type="EnsemblPlants" id="OBART02G14460.1">
    <property type="protein sequence ID" value="OBART02G14460.1"/>
    <property type="gene ID" value="OBART02G14460"/>
</dbReference>
<evidence type="ECO:0000256" key="7">
    <source>
        <dbReference type="ARBA" id="ARBA00022927"/>
    </source>
</evidence>
<keyword evidence="9 12" id="KW-0175">Coiled coil</keyword>
<dbReference type="GO" id="GO:0005789">
    <property type="term" value="C:endoplasmic reticulum membrane"/>
    <property type="evidence" value="ECO:0007669"/>
    <property type="project" value="UniProtKB-SubCell"/>
</dbReference>
<evidence type="ECO:0000256" key="10">
    <source>
        <dbReference type="ARBA" id="ARBA00023136"/>
    </source>
</evidence>
<comment type="caution">
    <text evidence="11">Lacks conserved residue(s) required for the propagation of feature annotation.</text>
</comment>
<name>A0A0D3F4E2_9ORYZ</name>
<comment type="subcellular location">
    <subcellularLocation>
        <location evidence="1 11">Endoplasmic reticulum membrane</location>
        <topology evidence="1 11">Multi-pass membrane protein</topology>
    </subcellularLocation>
</comment>
<keyword evidence="11" id="KW-0931">ER-Golgi transport</keyword>
<reference evidence="13" key="2">
    <citation type="submission" date="2015-03" db="UniProtKB">
        <authorList>
            <consortium name="EnsemblPlants"/>
        </authorList>
    </citation>
    <scope>IDENTIFICATION</scope>
</reference>
<evidence type="ECO:0000256" key="5">
    <source>
        <dbReference type="ARBA" id="ARBA00022703"/>
    </source>
</evidence>
<feature type="transmembrane region" description="Helical" evidence="11">
    <location>
        <begin position="44"/>
        <end position="65"/>
    </location>
</feature>
<evidence type="ECO:0000256" key="2">
    <source>
        <dbReference type="ARBA" id="ARBA00007956"/>
    </source>
</evidence>
<keyword evidence="6 11" id="KW-0256">Endoplasmic reticulum</keyword>
<dbReference type="STRING" id="65489.A0A0D3F4E2"/>
<evidence type="ECO:0000256" key="9">
    <source>
        <dbReference type="ARBA" id="ARBA00023054"/>
    </source>
</evidence>
<reference evidence="13" key="1">
    <citation type="journal article" date="2009" name="Rice">
        <title>De Novo Next Generation Sequencing of Plant Genomes.</title>
        <authorList>
            <person name="Rounsley S."/>
            <person name="Marri P.R."/>
            <person name="Yu Y."/>
            <person name="He R."/>
            <person name="Sisneros N."/>
            <person name="Goicoechea J.L."/>
            <person name="Lee S.J."/>
            <person name="Angelova A."/>
            <person name="Kudrna D."/>
            <person name="Luo M."/>
            <person name="Affourtit J."/>
            <person name="Desany B."/>
            <person name="Knight J."/>
            <person name="Niazi F."/>
            <person name="Egholm M."/>
            <person name="Wing R.A."/>
        </authorList>
    </citation>
    <scope>NUCLEOTIDE SEQUENCE [LARGE SCALE GENOMIC DNA]</scope>
    <source>
        <strain evidence="13">cv. IRGC 105608</strain>
    </source>
</reference>
<dbReference type="FunFam" id="1.20.5.110:FF:000011">
    <property type="entry name" value="B-cell receptor-associated protein 29"/>
    <property type="match status" value="2"/>
</dbReference>
<evidence type="ECO:0000256" key="11">
    <source>
        <dbReference type="RuleBase" id="RU367026"/>
    </source>
</evidence>
<dbReference type="Gene3D" id="1.20.5.110">
    <property type="match status" value="2"/>
</dbReference>
<keyword evidence="14" id="KW-1185">Reference proteome</keyword>
<dbReference type="GO" id="GO:0006888">
    <property type="term" value="P:endoplasmic reticulum to Golgi vesicle-mediated transport"/>
    <property type="evidence" value="ECO:0007669"/>
    <property type="project" value="UniProtKB-UniRule"/>
</dbReference>
<dbReference type="Proteomes" id="UP000026960">
    <property type="component" value="Chromosome 2"/>
</dbReference>
<feature type="transmembrane region" description="Helical" evidence="11">
    <location>
        <begin position="6"/>
        <end position="23"/>
    </location>
</feature>
<keyword evidence="8 11" id="KW-1133">Transmembrane helix</keyword>
<evidence type="ECO:0000313" key="13">
    <source>
        <dbReference type="EnsemblPlants" id="OBART02G14460.1"/>
    </source>
</evidence>
<dbReference type="PaxDb" id="65489-OBART02G14460.1"/>
<accession>A0A0D3F4E2</accession>
<dbReference type="PANTHER" id="PTHR12701">
    <property type="entry name" value="BCR-ASSOCIATED PROTEIN, BAP"/>
    <property type="match status" value="1"/>
</dbReference>
<evidence type="ECO:0000256" key="8">
    <source>
        <dbReference type="ARBA" id="ARBA00022989"/>
    </source>
</evidence>
<evidence type="ECO:0000256" key="1">
    <source>
        <dbReference type="ARBA" id="ARBA00004477"/>
    </source>
</evidence>
<keyword evidence="4 11" id="KW-0812">Transmembrane</keyword>
<dbReference type="Gramene" id="OBART02G14460.1">
    <property type="protein sequence ID" value="OBART02G14460.1"/>
    <property type="gene ID" value="OBART02G14460"/>
</dbReference>
<evidence type="ECO:0000313" key="14">
    <source>
        <dbReference type="Proteomes" id="UP000026960"/>
    </source>
</evidence>
<dbReference type="HOGENOM" id="CLU_805041_0_0_1"/>
<dbReference type="AlphaFoldDB" id="A0A0D3F4E2"/>
<dbReference type="PANTHER" id="PTHR12701:SF21">
    <property type="entry name" value="ENDOPLASMIC RETICULUM TRANSMEMBRANE PROTEIN"/>
    <property type="match status" value="1"/>
</dbReference>
<dbReference type="GO" id="GO:0006886">
    <property type="term" value="P:intracellular protein transport"/>
    <property type="evidence" value="ECO:0007669"/>
    <property type="project" value="UniProtKB-UniRule"/>
</dbReference>
<dbReference type="GO" id="GO:0070973">
    <property type="term" value="P:protein localization to endoplasmic reticulum exit site"/>
    <property type="evidence" value="ECO:0007669"/>
    <property type="project" value="UniProtKB-UniRule"/>
</dbReference>
<protein>
    <recommendedName>
        <fullName evidence="11">Endoplasmic reticulum transmembrane protein</fullName>
    </recommendedName>
</protein>
<organism evidence="13">
    <name type="scientific">Oryza barthii</name>
    <dbReference type="NCBI Taxonomy" id="65489"/>
    <lineage>
        <taxon>Eukaryota</taxon>
        <taxon>Viridiplantae</taxon>
        <taxon>Streptophyta</taxon>
        <taxon>Embryophyta</taxon>
        <taxon>Tracheophyta</taxon>
        <taxon>Spermatophyta</taxon>
        <taxon>Magnoliopsida</taxon>
        <taxon>Liliopsida</taxon>
        <taxon>Poales</taxon>
        <taxon>Poaceae</taxon>
        <taxon>BOP clade</taxon>
        <taxon>Oryzoideae</taxon>
        <taxon>Oryzeae</taxon>
        <taxon>Oryzinae</taxon>
        <taxon>Oryza</taxon>
    </lineage>
</organism>
<comment type="similarity">
    <text evidence="2 11">Belongs to the BCAP29/BCAP31 family.</text>
</comment>
<keyword evidence="10 11" id="KW-0472">Membrane</keyword>
<evidence type="ECO:0000256" key="6">
    <source>
        <dbReference type="ARBA" id="ARBA00022824"/>
    </source>
</evidence>